<comment type="caution">
    <text evidence="1">The sequence shown here is derived from an EMBL/GenBank/DDBJ whole genome shotgun (WGS) entry which is preliminary data.</text>
</comment>
<proteinExistence type="predicted"/>
<protein>
    <submittedName>
        <fullName evidence="1">Variable surface protein</fullName>
    </submittedName>
</protein>
<organism evidence="1 2">
    <name type="scientific">Plasmodium gonderi</name>
    <dbReference type="NCBI Taxonomy" id="77519"/>
    <lineage>
        <taxon>Eukaryota</taxon>
        <taxon>Sar</taxon>
        <taxon>Alveolata</taxon>
        <taxon>Apicomplexa</taxon>
        <taxon>Aconoidasida</taxon>
        <taxon>Haemosporida</taxon>
        <taxon>Plasmodiidae</taxon>
        <taxon>Plasmodium</taxon>
        <taxon>Plasmodium (Plasmodium)</taxon>
    </lineage>
</organism>
<dbReference type="Proteomes" id="UP000195521">
    <property type="component" value="Unassembled WGS sequence"/>
</dbReference>
<name>A0A1Y1JNL1_PLAGO</name>
<dbReference type="GeneID" id="39744859"/>
<sequence length="301" mass="36014">MGNTIAFDFKDMFPTCKNKYSENIQNRGDSTYNTYKTVCSEICKEFGDRDYYFLSVCQRFIKYLKYIYDEKNINIGPYCRYFNFKLNEELESLTFINKNTKEAYRILIEKYKSEYEDEEINKCQDYVGNLDNNTLYILEKLQELYDNFEKMKFYNKSYEGPQSTENTEETTEAVALDYSDITSEENYDKQPPFCKFTEDSVLIYKNLLKICNAGNNNSFCEVLKKYKEEYNHFMESVPGCAGVPKILQSYYGKYMHKHLINRLKKLGCKKYNEYENLTDFFERTYDNLNDKNYIIEYASLN</sequence>
<keyword evidence="2" id="KW-1185">Reference proteome</keyword>
<evidence type="ECO:0000313" key="2">
    <source>
        <dbReference type="Proteomes" id="UP000195521"/>
    </source>
</evidence>
<dbReference type="EMBL" id="BDQF01000085">
    <property type="protein sequence ID" value="GAW84051.1"/>
    <property type="molecule type" value="Genomic_DNA"/>
</dbReference>
<evidence type="ECO:0000313" key="1">
    <source>
        <dbReference type="EMBL" id="GAW84051.1"/>
    </source>
</evidence>
<accession>A0A1Y1JNL1</accession>
<dbReference type="OrthoDB" id="10286000at2759"/>
<dbReference type="RefSeq" id="XP_028546640.1">
    <property type="nucleotide sequence ID" value="XM_028690839.1"/>
</dbReference>
<gene>
    <name evidence="1" type="ORF">PGO_000810</name>
</gene>
<dbReference type="AlphaFoldDB" id="A0A1Y1JNL1"/>
<reference evidence="2" key="1">
    <citation type="submission" date="2017-04" db="EMBL/GenBank/DDBJ databases">
        <title>Plasmodium gonderi genome.</title>
        <authorList>
            <person name="Arisue N."/>
            <person name="Honma H."/>
            <person name="Kawai S."/>
            <person name="Tougan T."/>
            <person name="Tanabe K."/>
            <person name="Horii T."/>
        </authorList>
    </citation>
    <scope>NUCLEOTIDE SEQUENCE [LARGE SCALE GENOMIC DNA]</scope>
    <source>
        <strain evidence="2">ATCC 30045</strain>
    </source>
</reference>